<keyword evidence="1" id="KW-0472">Membrane</keyword>
<keyword evidence="1" id="KW-0812">Transmembrane</keyword>
<keyword evidence="1" id="KW-1133">Transmembrane helix</keyword>
<dbReference type="Proteomes" id="UP001174691">
    <property type="component" value="Unassembled WGS sequence"/>
</dbReference>
<reference evidence="2" key="1">
    <citation type="submission" date="2022-07" db="EMBL/GenBank/DDBJ databases">
        <title>Fungi with potential for degradation of polypropylene.</title>
        <authorList>
            <person name="Gostincar C."/>
        </authorList>
    </citation>
    <scope>NUCLEOTIDE SEQUENCE</scope>
    <source>
        <strain evidence="2">EXF-13287</strain>
    </source>
</reference>
<proteinExistence type="predicted"/>
<dbReference type="AlphaFoldDB" id="A0AA38R8Y7"/>
<keyword evidence="3" id="KW-1185">Reference proteome</keyword>
<evidence type="ECO:0000256" key="1">
    <source>
        <dbReference type="SAM" id="Phobius"/>
    </source>
</evidence>
<accession>A0AA38R8Y7</accession>
<gene>
    <name evidence="2" type="ORF">NKR19_g9796</name>
</gene>
<feature type="transmembrane region" description="Helical" evidence="1">
    <location>
        <begin position="97"/>
        <end position="121"/>
    </location>
</feature>
<evidence type="ECO:0000313" key="3">
    <source>
        <dbReference type="Proteomes" id="UP001174691"/>
    </source>
</evidence>
<protein>
    <recommendedName>
        <fullName evidence="4">Promethin</fullName>
    </recommendedName>
</protein>
<sequence length="171" mass="18037">MAVADQATTLAALAQRQLDRVVSPSTRRETWDRTLDVAARRPGAFTFLALLTALSLPPTFLFAAFVLSTLLLALGAAVLFALFWTGVALLLLVPSLFVAAGCAVFLWAWAVGSFVAVRWVAGRTGFDLGFGEGGGGGGAGGKRQGTAKLDGRLEGYGKELEKEYNDVEAEL</sequence>
<comment type="caution">
    <text evidence="2">The sequence shown here is derived from an EMBL/GenBank/DDBJ whole genome shotgun (WGS) entry which is preliminary data.</text>
</comment>
<feature type="transmembrane region" description="Helical" evidence="1">
    <location>
        <begin position="70"/>
        <end position="91"/>
    </location>
</feature>
<feature type="transmembrane region" description="Helical" evidence="1">
    <location>
        <begin position="44"/>
        <end position="63"/>
    </location>
</feature>
<evidence type="ECO:0008006" key="4">
    <source>
        <dbReference type="Google" id="ProtNLM"/>
    </source>
</evidence>
<dbReference type="EMBL" id="JANBVN010000258">
    <property type="protein sequence ID" value="KAJ9130703.1"/>
    <property type="molecule type" value="Genomic_DNA"/>
</dbReference>
<evidence type="ECO:0000313" key="2">
    <source>
        <dbReference type="EMBL" id="KAJ9130703.1"/>
    </source>
</evidence>
<dbReference type="Pfam" id="PF16015">
    <property type="entry name" value="Promethin"/>
    <property type="match status" value="1"/>
</dbReference>
<name>A0AA38R8Y7_9PEZI</name>
<organism evidence="2 3">
    <name type="scientific">Coniochaeta hoffmannii</name>
    <dbReference type="NCBI Taxonomy" id="91930"/>
    <lineage>
        <taxon>Eukaryota</taxon>
        <taxon>Fungi</taxon>
        <taxon>Dikarya</taxon>
        <taxon>Ascomycota</taxon>
        <taxon>Pezizomycotina</taxon>
        <taxon>Sordariomycetes</taxon>
        <taxon>Sordariomycetidae</taxon>
        <taxon>Coniochaetales</taxon>
        <taxon>Coniochaetaceae</taxon>
        <taxon>Coniochaeta</taxon>
    </lineage>
</organism>